<feature type="transmembrane region" description="Helical" evidence="1">
    <location>
        <begin position="12"/>
        <end position="33"/>
    </location>
</feature>
<keyword evidence="1" id="KW-1133">Transmembrane helix</keyword>
<protein>
    <recommendedName>
        <fullName evidence="4">DUF4307 domain-containing protein</fullName>
    </recommendedName>
</protein>
<organism evidence="2 3">
    <name type="scientific">Pedococcus aerophilus</name>
    <dbReference type="NCBI Taxonomy" id="436356"/>
    <lineage>
        <taxon>Bacteria</taxon>
        <taxon>Bacillati</taxon>
        <taxon>Actinomycetota</taxon>
        <taxon>Actinomycetes</taxon>
        <taxon>Micrococcales</taxon>
        <taxon>Intrasporangiaceae</taxon>
        <taxon>Pedococcus</taxon>
    </lineage>
</organism>
<comment type="caution">
    <text evidence="2">The sequence shown here is derived from an EMBL/GenBank/DDBJ whole genome shotgun (WGS) entry which is preliminary data.</text>
</comment>
<sequence length="125" mass="13420">MPLPRPASGTGRWWVIGIVGCVVGVALATWWGLAASLGKVTFTDTGYEVIDQRSVRVEFDVHRPDGEAVTCRLQALDTTFGVVGVLDVQIPASQERSVHREEVVRTTSRAVTGVVDTCTPVATGR</sequence>
<dbReference type="RefSeq" id="WP_344193464.1">
    <property type="nucleotide sequence ID" value="NZ_BAAARN010000002.1"/>
</dbReference>
<evidence type="ECO:0000313" key="2">
    <source>
        <dbReference type="EMBL" id="GAA2737052.1"/>
    </source>
</evidence>
<dbReference type="Proteomes" id="UP001501326">
    <property type="component" value="Unassembled WGS sequence"/>
</dbReference>
<name>A0ABN3UTY9_9MICO</name>
<dbReference type="InterPro" id="IPR025443">
    <property type="entry name" value="DUF4307"/>
</dbReference>
<dbReference type="EMBL" id="BAAARN010000002">
    <property type="protein sequence ID" value="GAA2737052.1"/>
    <property type="molecule type" value="Genomic_DNA"/>
</dbReference>
<evidence type="ECO:0008006" key="4">
    <source>
        <dbReference type="Google" id="ProtNLM"/>
    </source>
</evidence>
<reference evidence="2 3" key="1">
    <citation type="journal article" date="2019" name="Int. J. Syst. Evol. Microbiol.">
        <title>The Global Catalogue of Microorganisms (GCM) 10K type strain sequencing project: providing services to taxonomists for standard genome sequencing and annotation.</title>
        <authorList>
            <consortium name="The Broad Institute Genomics Platform"/>
            <consortium name="The Broad Institute Genome Sequencing Center for Infectious Disease"/>
            <person name="Wu L."/>
            <person name="Ma J."/>
        </authorList>
    </citation>
    <scope>NUCLEOTIDE SEQUENCE [LARGE SCALE GENOMIC DNA]</scope>
    <source>
        <strain evidence="2 3">JCM 16378</strain>
    </source>
</reference>
<keyword evidence="1" id="KW-0812">Transmembrane</keyword>
<dbReference type="Pfam" id="PF14155">
    <property type="entry name" value="DUF4307"/>
    <property type="match status" value="1"/>
</dbReference>
<gene>
    <name evidence="2" type="ORF">GCM10009867_22900</name>
</gene>
<keyword evidence="3" id="KW-1185">Reference proteome</keyword>
<evidence type="ECO:0000313" key="3">
    <source>
        <dbReference type="Proteomes" id="UP001501326"/>
    </source>
</evidence>
<proteinExistence type="predicted"/>
<accession>A0ABN3UTY9</accession>
<evidence type="ECO:0000256" key="1">
    <source>
        <dbReference type="SAM" id="Phobius"/>
    </source>
</evidence>
<keyword evidence="1" id="KW-0472">Membrane</keyword>